<gene>
    <name evidence="1" type="ORF">PCOR1329_LOCUS48848</name>
</gene>
<organism evidence="1 2">
    <name type="scientific">Prorocentrum cordatum</name>
    <dbReference type="NCBI Taxonomy" id="2364126"/>
    <lineage>
        <taxon>Eukaryota</taxon>
        <taxon>Sar</taxon>
        <taxon>Alveolata</taxon>
        <taxon>Dinophyceae</taxon>
        <taxon>Prorocentrales</taxon>
        <taxon>Prorocentraceae</taxon>
        <taxon>Prorocentrum</taxon>
    </lineage>
</organism>
<protein>
    <recommendedName>
        <fullName evidence="3">Serine/threonine-protein kinase TOR</fullName>
    </recommendedName>
</protein>
<accession>A0ABN9UJX2</accession>
<dbReference type="Gene3D" id="1.25.10.10">
    <property type="entry name" value="Leucine-rich Repeat Variant"/>
    <property type="match status" value="1"/>
</dbReference>
<dbReference type="InterPro" id="IPR011989">
    <property type="entry name" value="ARM-like"/>
</dbReference>
<dbReference type="SUPFAM" id="SSF48371">
    <property type="entry name" value="ARM repeat"/>
    <property type="match status" value="1"/>
</dbReference>
<dbReference type="InterPro" id="IPR016024">
    <property type="entry name" value="ARM-type_fold"/>
</dbReference>
<comment type="caution">
    <text evidence="1">The sequence shown here is derived from an EMBL/GenBank/DDBJ whole genome shotgun (WGS) entry which is preliminary data.</text>
</comment>
<evidence type="ECO:0008006" key="3">
    <source>
        <dbReference type="Google" id="ProtNLM"/>
    </source>
</evidence>
<dbReference type="Proteomes" id="UP001189429">
    <property type="component" value="Unassembled WGS sequence"/>
</dbReference>
<reference evidence="1" key="1">
    <citation type="submission" date="2023-10" db="EMBL/GenBank/DDBJ databases">
        <authorList>
            <person name="Chen Y."/>
            <person name="Shah S."/>
            <person name="Dougan E. K."/>
            <person name="Thang M."/>
            <person name="Chan C."/>
        </authorList>
    </citation>
    <scope>NUCLEOTIDE SEQUENCE [LARGE SCALE GENOMIC DNA]</scope>
</reference>
<keyword evidence="2" id="KW-1185">Reference proteome</keyword>
<name>A0ABN9UJX2_9DINO</name>
<evidence type="ECO:0000313" key="1">
    <source>
        <dbReference type="EMBL" id="CAK0859509.1"/>
    </source>
</evidence>
<proteinExistence type="predicted"/>
<sequence length="409" mass="43857">MRLLSGRSSVIGELLRNTGDFMRSRCEETCKTVFAYRSHRHLLVQKAAIQLLPQLALFYPDHFTQQWLEPCMAHLVSVLKAAGDHYGVAFAAVGEISLAVGQAIMPYTPQIIELVNMALPSQAKWRKQGADNTNEALRCVSKLAKAVGPSLAPQIETLVDQMFEAGLSQPLLDVLGDLARSTPSLLPAVQTKLLSCIASVLTVPQRADAAPGDEAAEALALAALGCFGAGDPRARDVVSTAVVQYFDHPTAAIRREAALTVTRLLLPSREHAAAGAPGGAPQWAGAEHGGGLGHDGAPAAQRASRAHGFSQRVVLCRTHQLTAVAGLLRHTLMFAASEPDKVTRERVSRASTRATTRSYASRAACRSWRRPCTTRPCPSARPWRASWAAWSATTPRTWCPRCGGFCSGS</sequence>
<evidence type="ECO:0000313" key="2">
    <source>
        <dbReference type="Proteomes" id="UP001189429"/>
    </source>
</evidence>
<dbReference type="EMBL" id="CAUYUJ010015909">
    <property type="protein sequence ID" value="CAK0859509.1"/>
    <property type="molecule type" value="Genomic_DNA"/>
</dbReference>